<dbReference type="AlphaFoldDB" id="A0A0G1XDV8"/>
<dbReference type="PROSITE" id="PS50164">
    <property type="entry name" value="GIY_YIG"/>
    <property type="match status" value="1"/>
</dbReference>
<sequence length="96" mass="11073">MKTYYVYIMASKKNGTIYIGSTSDLPARVTQHKLGSIEGFTKKYGVTTLVYYEATEDAHAAITRERQLKKWNRDWKIQLIEKENPEWLELDVGQGG</sequence>
<protein>
    <submittedName>
        <fullName evidence="3">Excinuclease ABC subunit C</fullName>
    </submittedName>
</protein>
<dbReference type="PANTHER" id="PTHR34477:SF5">
    <property type="entry name" value="BSL5627 PROTEIN"/>
    <property type="match status" value="1"/>
</dbReference>
<dbReference type="PATRIC" id="fig|1618989.3.peg.734"/>
<evidence type="ECO:0000256" key="1">
    <source>
        <dbReference type="ARBA" id="ARBA00007435"/>
    </source>
</evidence>
<proteinExistence type="inferred from homology"/>
<dbReference type="InterPro" id="IPR035901">
    <property type="entry name" value="GIY-YIG_endonuc_sf"/>
</dbReference>
<evidence type="ECO:0000313" key="4">
    <source>
        <dbReference type="Proteomes" id="UP000034846"/>
    </source>
</evidence>
<comment type="similarity">
    <text evidence="1">Belongs to the UPF0213 family.</text>
</comment>
<evidence type="ECO:0000259" key="2">
    <source>
        <dbReference type="PROSITE" id="PS50164"/>
    </source>
</evidence>
<organism evidence="3 4">
    <name type="scientific">Candidatus Uhrbacteria bacterium GW2011_GWD2_52_7</name>
    <dbReference type="NCBI Taxonomy" id="1618989"/>
    <lineage>
        <taxon>Bacteria</taxon>
        <taxon>Candidatus Uhriibacteriota</taxon>
    </lineage>
</organism>
<dbReference type="InterPro" id="IPR000305">
    <property type="entry name" value="GIY-YIG_endonuc"/>
</dbReference>
<gene>
    <name evidence="3" type="ORF">UY72_C0055G0007</name>
</gene>
<dbReference type="CDD" id="cd10448">
    <property type="entry name" value="GIY-YIG_unchar_3"/>
    <property type="match status" value="1"/>
</dbReference>
<dbReference type="SUPFAM" id="SSF82771">
    <property type="entry name" value="GIY-YIG endonuclease"/>
    <property type="match status" value="1"/>
</dbReference>
<dbReference type="Proteomes" id="UP000034846">
    <property type="component" value="Unassembled WGS sequence"/>
</dbReference>
<dbReference type="InterPro" id="IPR050190">
    <property type="entry name" value="UPF0213_domain"/>
</dbReference>
<name>A0A0G1XDV8_9BACT</name>
<evidence type="ECO:0000313" key="3">
    <source>
        <dbReference type="EMBL" id="KKW29065.1"/>
    </source>
</evidence>
<dbReference type="EMBL" id="LCRD01000055">
    <property type="protein sequence ID" value="KKW29065.1"/>
    <property type="molecule type" value="Genomic_DNA"/>
</dbReference>
<accession>A0A0G1XDV8</accession>
<dbReference type="PANTHER" id="PTHR34477">
    <property type="entry name" value="UPF0213 PROTEIN YHBQ"/>
    <property type="match status" value="1"/>
</dbReference>
<dbReference type="Gene3D" id="3.40.1440.10">
    <property type="entry name" value="GIY-YIG endonuclease"/>
    <property type="match status" value="1"/>
</dbReference>
<reference evidence="3 4" key="1">
    <citation type="journal article" date="2015" name="Nature">
        <title>rRNA introns, odd ribosomes, and small enigmatic genomes across a large radiation of phyla.</title>
        <authorList>
            <person name="Brown C.T."/>
            <person name="Hug L.A."/>
            <person name="Thomas B.C."/>
            <person name="Sharon I."/>
            <person name="Castelle C.J."/>
            <person name="Singh A."/>
            <person name="Wilkins M.J."/>
            <person name="Williams K.H."/>
            <person name="Banfield J.F."/>
        </authorList>
    </citation>
    <scope>NUCLEOTIDE SEQUENCE [LARGE SCALE GENOMIC DNA]</scope>
</reference>
<comment type="caution">
    <text evidence="3">The sequence shown here is derived from an EMBL/GenBank/DDBJ whole genome shotgun (WGS) entry which is preliminary data.</text>
</comment>
<dbReference type="SMART" id="SM00465">
    <property type="entry name" value="GIYc"/>
    <property type="match status" value="1"/>
</dbReference>
<dbReference type="Pfam" id="PF01541">
    <property type="entry name" value="GIY-YIG"/>
    <property type="match status" value="1"/>
</dbReference>
<feature type="domain" description="GIY-YIG" evidence="2">
    <location>
        <begin position="2"/>
        <end position="78"/>
    </location>
</feature>